<accession>A0A939KQF2</accession>
<comment type="catalytic activity">
    <reaction evidence="9">
        <text>acetate + ATP = acetyl phosphate + ADP</text>
        <dbReference type="Rhea" id="RHEA:11352"/>
        <dbReference type="ChEBI" id="CHEBI:22191"/>
        <dbReference type="ChEBI" id="CHEBI:30089"/>
        <dbReference type="ChEBI" id="CHEBI:30616"/>
        <dbReference type="ChEBI" id="CHEBI:456216"/>
        <dbReference type="EC" id="2.7.2.1"/>
    </reaction>
</comment>
<evidence type="ECO:0000313" key="12">
    <source>
        <dbReference type="Proteomes" id="UP000664073"/>
    </source>
</evidence>
<feature type="binding site" evidence="9">
    <location>
        <position position="99"/>
    </location>
    <ligand>
        <name>substrate</name>
    </ligand>
</feature>
<sequence>MVQLVMALNAGSSSVKFSVCRAGEGVRAQAVGPVETVLAGQVERIGIAPRLSLHDGAGTVLAERRWAEADVPFATLLAEILAQLDRTLGGQAITALGHRVVHGGPDHAAPQRVTPELIAALEALTPLAPLHMPHNLAPMRAMAALRPDLPQVACFDTAFHHDLPLCARRFALPQCYEADGIRRYGFHGLSYDYVARYLRHALPHLAQGRVVVAHLGSGASLCALSGGRSMDTTMGFSPLDGLIMGTRCGALDPAIVLYLQEHYGLGIEAIRTLLYQKSGLLALSGGLSSDMHVLLGDPSPLAAQAVEQFVYRLAQDAAAMVSALGGVDGFVFTAGIGEHEPPIRARLAQSLAWLGMRIDAGANARNSGLISTADSAMEVHVLPTDEDAMIVLHTTELLSAQGGPAA</sequence>
<dbReference type="PANTHER" id="PTHR21060">
    <property type="entry name" value="ACETATE KINASE"/>
    <property type="match status" value="1"/>
</dbReference>
<proteinExistence type="inferred from homology"/>
<dbReference type="PROSITE" id="PS01076">
    <property type="entry name" value="ACETATE_KINASE_2"/>
    <property type="match status" value="1"/>
</dbReference>
<dbReference type="EC" id="2.7.2.1" evidence="9"/>
<dbReference type="InterPro" id="IPR043129">
    <property type="entry name" value="ATPase_NBD"/>
</dbReference>
<evidence type="ECO:0000256" key="2">
    <source>
        <dbReference type="ARBA" id="ARBA00022490"/>
    </source>
</evidence>
<comment type="caution">
    <text evidence="11">The sequence shown here is derived from an EMBL/GenBank/DDBJ whole genome shotgun (WGS) entry which is preliminary data.</text>
</comment>
<dbReference type="InterPro" id="IPR004372">
    <property type="entry name" value="Ac/propionate_kinase"/>
</dbReference>
<keyword evidence="8 9" id="KW-0460">Magnesium</keyword>
<feature type="binding site" evidence="9">
    <location>
        <position position="386"/>
    </location>
    <ligand>
        <name>Mg(2+)</name>
        <dbReference type="ChEBI" id="CHEBI:18420"/>
    </ligand>
</feature>
<evidence type="ECO:0000256" key="4">
    <source>
        <dbReference type="ARBA" id="ARBA00022723"/>
    </source>
</evidence>
<evidence type="ECO:0000313" key="11">
    <source>
        <dbReference type="EMBL" id="MBO1325257.1"/>
    </source>
</evidence>
<dbReference type="Proteomes" id="UP000664073">
    <property type="component" value="Unassembled WGS sequence"/>
</dbReference>
<reference evidence="11" key="1">
    <citation type="submission" date="2021-03" db="EMBL/GenBank/DDBJ databases">
        <title>The complete genome sequence of Acetobacter sp. TBRC 12339.</title>
        <authorList>
            <person name="Charoenyingcharoen P."/>
            <person name="Yukphan P."/>
        </authorList>
    </citation>
    <scope>NUCLEOTIDE SEQUENCE</scope>
    <source>
        <strain evidence="11">TBRC 12339</strain>
    </source>
</reference>
<feature type="binding site" evidence="9">
    <location>
        <begin position="335"/>
        <end position="339"/>
    </location>
    <ligand>
        <name>ATP</name>
        <dbReference type="ChEBI" id="CHEBI:30616"/>
    </ligand>
</feature>
<gene>
    <name evidence="9" type="primary">ackA</name>
    <name evidence="11" type="ORF">J2D77_08870</name>
</gene>
<organism evidence="11 12">
    <name type="scientific">Acetobacter garciniae</name>
    <dbReference type="NCBI Taxonomy" id="2817435"/>
    <lineage>
        <taxon>Bacteria</taxon>
        <taxon>Pseudomonadati</taxon>
        <taxon>Pseudomonadota</taxon>
        <taxon>Alphaproteobacteria</taxon>
        <taxon>Acetobacterales</taxon>
        <taxon>Acetobacteraceae</taxon>
        <taxon>Acetobacter</taxon>
    </lineage>
</organism>
<keyword evidence="3 9" id="KW-0808">Transferase</keyword>
<dbReference type="InterPro" id="IPR023865">
    <property type="entry name" value="Aliphatic_acid_kinase_CS"/>
</dbReference>
<evidence type="ECO:0000256" key="6">
    <source>
        <dbReference type="ARBA" id="ARBA00022777"/>
    </source>
</evidence>
<dbReference type="GO" id="GO:0008776">
    <property type="term" value="F:acetate kinase activity"/>
    <property type="evidence" value="ECO:0007669"/>
    <property type="project" value="UniProtKB-UniRule"/>
</dbReference>
<comment type="caution">
    <text evidence="9">Lacks conserved residue(s) required for the propagation of feature annotation.</text>
</comment>
<keyword evidence="7 9" id="KW-0067">ATP-binding</keyword>
<dbReference type="Gene3D" id="3.30.420.40">
    <property type="match status" value="2"/>
</dbReference>
<evidence type="ECO:0000256" key="9">
    <source>
        <dbReference type="HAMAP-Rule" id="MF_00020"/>
    </source>
</evidence>
<dbReference type="PIRSF" id="PIRSF000722">
    <property type="entry name" value="Acetate_prop_kin"/>
    <property type="match status" value="1"/>
</dbReference>
<dbReference type="InterPro" id="IPR000890">
    <property type="entry name" value="Aliphatic_acid_kin_short-chain"/>
</dbReference>
<feature type="binding site" evidence="9">
    <location>
        <begin position="214"/>
        <end position="218"/>
    </location>
    <ligand>
        <name>ATP</name>
        <dbReference type="ChEBI" id="CHEBI:30616"/>
    </ligand>
</feature>
<feature type="binding site" evidence="9">
    <location>
        <position position="16"/>
    </location>
    <ligand>
        <name>ATP</name>
        <dbReference type="ChEBI" id="CHEBI:30616"/>
    </ligand>
</feature>
<comment type="cofactor">
    <cofactor evidence="9">
        <name>Mg(2+)</name>
        <dbReference type="ChEBI" id="CHEBI:18420"/>
    </cofactor>
    <cofactor evidence="9">
        <name>Mn(2+)</name>
        <dbReference type="ChEBI" id="CHEBI:29035"/>
    </cofactor>
    <text evidence="9">Mg(2+). Can also accept Mn(2+).</text>
</comment>
<evidence type="ECO:0000256" key="7">
    <source>
        <dbReference type="ARBA" id="ARBA00022840"/>
    </source>
</evidence>
<dbReference type="GO" id="GO:0005829">
    <property type="term" value="C:cytosol"/>
    <property type="evidence" value="ECO:0007669"/>
    <property type="project" value="TreeGrafter"/>
</dbReference>
<feature type="active site" description="Proton donor/acceptor" evidence="9">
    <location>
        <position position="156"/>
    </location>
</feature>
<dbReference type="GO" id="GO:0000287">
    <property type="term" value="F:magnesium ion binding"/>
    <property type="evidence" value="ECO:0007669"/>
    <property type="project" value="UniProtKB-UniRule"/>
</dbReference>
<keyword evidence="12" id="KW-1185">Reference proteome</keyword>
<comment type="subunit">
    <text evidence="9">Homodimer.</text>
</comment>
<dbReference type="RefSeq" id="WP_207845899.1">
    <property type="nucleotide sequence ID" value="NZ_JAFVMH010000003.1"/>
</dbReference>
<dbReference type="PRINTS" id="PR00471">
    <property type="entry name" value="ACETATEKNASE"/>
</dbReference>
<keyword evidence="6 9" id="KW-0418">Kinase</keyword>
<evidence type="ECO:0000256" key="3">
    <source>
        <dbReference type="ARBA" id="ARBA00022679"/>
    </source>
</evidence>
<comment type="similarity">
    <text evidence="1 9 10">Belongs to the acetokinase family.</text>
</comment>
<evidence type="ECO:0000256" key="1">
    <source>
        <dbReference type="ARBA" id="ARBA00008748"/>
    </source>
</evidence>
<dbReference type="PANTHER" id="PTHR21060:SF21">
    <property type="entry name" value="ACETATE KINASE"/>
    <property type="match status" value="1"/>
</dbReference>
<evidence type="ECO:0000256" key="10">
    <source>
        <dbReference type="RuleBase" id="RU003835"/>
    </source>
</evidence>
<protein>
    <recommendedName>
        <fullName evidence="9">Acetate kinase</fullName>
        <ecNumber evidence="9">2.7.2.1</ecNumber>
    </recommendedName>
    <alternativeName>
        <fullName evidence="9">Acetokinase</fullName>
    </alternativeName>
</protein>
<name>A0A939KQF2_9PROT</name>
<dbReference type="GO" id="GO:0005524">
    <property type="term" value="F:ATP binding"/>
    <property type="evidence" value="ECO:0007669"/>
    <property type="project" value="UniProtKB-KW"/>
</dbReference>
<dbReference type="PROSITE" id="PS01075">
    <property type="entry name" value="ACETATE_KINASE_1"/>
    <property type="match status" value="1"/>
</dbReference>
<dbReference type="GO" id="GO:0006083">
    <property type="term" value="P:acetate metabolic process"/>
    <property type="evidence" value="ECO:0007669"/>
    <property type="project" value="TreeGrafter"/>
</dbReference>
<feature type="site" description="Transition state stabilizer" evidence="9">
    <location>
        <position position="187"/>
    </location>
</feature>
<evidence type="ECO:0000256" key="8">
    <source>
        <dbReference type="ARBA" id="ARBA00022842"/>
    </source>
</evidence>
<comment type="subcellular location">
    <subcellularLocation>
        <location evidence="9">Cytoplasm</location>
    </subcellularLocation>
</comment>
<dbReference type="GO" id="GO:0006085">
    <property type="term" value="P:acetyl-CoA biosynthetic process"/>
    <property type="evidence" value="ECO:0007669"/>
    <property type="project" value="UniProtKB-UniRule"/>
</dbReference>
<dbReference type="NCBIfam" id="TIGR00016">
    <property type="entry name" value="ackA"/>
    <property type="match status" value="1"/>
</dbReference>
<keyword evidence="4 9" id="KW-0479">Metal-binding</keyword>
<dbReference type="AlphaFoldDB" id="A0A939KQF2"/>
<dbReference type="HAMAP" id="MF_00020">
    <property type="entry name" value="Acetate_kinase"/>
    <property type="match status" value="1"/>
</dbReference>
<comment type="pathway">
    <text evidence="9">Metabolic intermediate biosynthesis; acetyl-CoA biosynthesis; acetyl-CoA from acetate: step 1/2.</text>
</comment>
<dbReference type="SUPFAM" id="SSF53067">
    <property type="entry name" value="Actin-like ATPase domain"/>
    <property type="match status" value="2"/>
</dbReference>
<keyword evidence="2 9" id="KW-0963">Cytoplasm</keyword>
<dbReference type="Pfam" id="PF00871">
    <property type="entry name" value="Acetate_kinase"/>
    <property type="match status" value="1"/>
</dbReference>
<evidence type="ECO:0000256" key="5">
    <source>
        <dbReference type="ARBA" id="ARBA00022741"/>
    </source>
</evidence>
<feature type="binding site" evidence="9">
    <location>
        <position position="9"/>
    </location>
    <ligand>
        <name>Mg(2+)</name>
        <dbReference type="ChEBI" id="CHEBI:18420"/>
    </ligand>
</feature>
<comment type="function">
    <text evidence="9">Catalyzes the formation of acetyl phosphate from acetate and ATP. Can also catalyze the reverse reaction.</text>
</comment>
<feature type="site" description="Transition state stabilizer" evidence="9">
    <location>
        <position position="247"/>
    </location>
</feature>
<keyword evidence="5 9" id="KW-0547">Nucleotide-binding</keyword>
<dbReference type="EMBL" id="JAFVMH010000003">
    <property type="protein sequence ID" value="MBO1325257.1"/>
    <property type="molecule type" value="Genomic_DNA"/>
</dbReference>